<evidence type="ECO:0000313" key="5">
    <source>
        <dbReference type="Proteomes" id="UP001189429"/>
    </source>
</evidence>
<dbReference type="SUPFAM" id="SSF56349">
    <property type="entry name" value="DNA breaking-rejoining enzymes"/>
    <property type="match status" value="1"/>
</dbReference>
<dbReference type="InterPro" id="IPR012677">
    <property type="entry name" value="Nucleotide-bd_a/b_plait_sf"/>
</dbReference>
<dbReference type="EMBL" id="CAUYUJ010021493">
    <property type="protein sequence ID" value="CAK0904966.1"/>
    <property type="molecule type" value="Genomic_DNA"/>
</dbReference>
<dbReference type="Proteomes" id="UP001189429">
    <property type="component" value="Unassembled WGS sequence"/>
</dbReference>
<organism evidence="4 5">
    <name type="scientific">Prorocentrum cordatum</name>
    <dbReference type="NCBI Taxonomy" id="2364126"/>
    <lineage>
        <taxon>Eukaryota</taxon>
        <taxon>Sar</taxon>
        <taxon>Alveolata</taxon>
        <taxon>Dinophyceae</taxon>
        <taxon>Prorocentrales</taxon>
        <taxon>Prorocentraceae</taxon>
        <taxon>Prorocentrum</taxon>
    </lineage>
</organism>
<dbReference type="Gene3D" id="3.30.70.330">
    <property type="match status" value="1"/>
</dbReference>
<feature type="region of interest" description="Disordered" evidence="2">
    <location>
        <begin position="1274"/>
        <end position="1294"/>
    </location>
</feature>
<evidence type="ECO:0000256" key="1">
    <source>
        <dbReference type="PROSITE-ProRule" id="PRU00176"/>
    </source>
</evidence>
<protein>
    <recommendedName>
        <fullName evidence="3">RRM domain-containing protein</fullName>
    </recommendedName>
</protein>
<dbReference type="PROSITE" id="PS50102">
    <property type="entry name" value="RRM"/>
    <property type="match status" value="1"/>
</dbReference>
<evidence type="ECO:0000313" key="4">
    <source>
        <dbReference type="EMBL" id="CAK0904966.1"/>
    </source>
</evidence>
<comment type="caution">
    <text evidence="4">The sequence shown here is derived from an EMBL/GenBank/DDBJ whole genome shotgun (WGS) entry which is preliminary data.</text>
</comment>
<evidence type="ECO:0000256" key="2">
    <source>
        <dbReference type="SAM" id="MobiDB-lite"/>
    </source>
</evidence>
<feature type="domain" description="RRM" evidence="3">
    <location>
        <begin position="1196"/>
        <end position="1278"/>
    </location>
</feature>
<sequence>MPGGALSGSAASARCAARWLSEALLATNSLHGHGAPRQDLQVSRAQLAGIDRVREIIREAGPPPFSGTAAHAEPCSHLPGYAEDTARRASYSEGLVSLPTMGGQCVGADCLTGRALELWVGWQKHLLREEGPPDGPRLRPFSDPKLVHGKKTHARFIGELLVRGLIDLGERTEPTVGIFFVCMSDKRSLRMIADTRVANMRFRPPAHSEPPTAGAWSSLAVPEGKSLHLAQMDVDNAFYRIATPPGLRDHFVPLAVDLDVLRAERPDLSAQLLPGRKASPRLAVLAMGWNWSPLFCQQSAETQVLRSGLAWERLALYVDGAAVIGLDYTETMATAQRARESLGAVGLRCKVLEGPCAEATFTGLVFDEARGRAELRIAAALVVFSYVDCRRQADPVALATDACGATDADAGGFGAAERWRYRVSEAAAARAHALGLSERPHVPDSLPPPSGADKNQSPCSQGSCILAKSTPLARPPHPVSDFERTFGDMYSGTVSFEQITSEHVGPLESWLLRVKGRFSRAENIIRLEGHGVVIGIRHHLRAASRRGRKLLALCDNLGLVLALGKGWAAGPRVNKTCREAAALSIFGDMSVTVRWIPSELNLADRPSRMAGALARDPRADPRSACFDPAAAPLADAPAALAAAVDEALLGGELDGLGRPRVGLAGLGDALLDDPLPGGAARLRAEAAAGCDAWGGQSSARRLPPAGRRLTRVPLPALGGQLTAPQARVAERIGRRATLRRATAALAAPARSPGSDLALSFLESRRVTDKSRDTLGREEGAFRAWCLEQRKDVSSRAALDETLVEYLDCLYFDGYNHERGDKLLSGLAFKGPKFRRGGELDLARARAALQGFRRLAPGQARMPLPRPEFAVVAMGLDFGISLAIAWDGGLRLPSDIMSLQGRRPGRSKAGHKGEGLLLDGVFTRGIEPQLWRLKRAAGDSGSLWTFTAAEFRAGFKRAAAMIGRPPLRPCQVRHGAASDDALYQRRSLAEIQERLRHACPKSTLRYKKHTRYLAELGKAPPRVRAYGEAVEAQAAALLNGRVALLPPRDLAATGPLTAAAIRAGLSESLLKELGDQASCYLDIFSGLVSRLFDAVKSGARINDCVLIAADLDAELGSRECVAKESLLSNFTRVAQDMNVTDGLSEMSQLVGRAARTAMVAGYRRAGPEVPAEGALCIASSPGPRGGDGCSGDDSGGHRIFVSALPEECTNEELEHLATQLDLRQPLELCRILDCWTIEGKGCGYLRFASREAAQVAIEELSGRKVTGWKKALNATWARPPPRGRDRHRAGDVERPAADPNQRVSLFVGQLKRLERCSEKEKADFEVAKSLDPSEIITQAAALQKTKVHRNPSSLDVMRDELERREWPPAYTENPICASARDDELVIPLGLFVDAARYGGTSG</sequence>
<dbReference type="InterPro" id="IPR035979">
    <property type="entry name" value="RBD_domain_sf"/>
</dbReference>
<keyword evidence="1" id="KW-0694">RNA-binding</keyword>
<keyword evidence="5" id="KW-1185">Reference proteome</keyword>
<reference evidence="4" key="1">
    <citation type="submission" date="2023-10" db="EMBL/GenBank/DDBJ databases">
        <authorList>
            <person name="Chen Y."/>
            <person name="Shah S."/>
            <person name="Dougan E. K."/>
            <person name="Thang M."/>
            <person name="Chan C."/>
        </authorList>
    </citation>
    <scope>NUCLEOTIDE SEQUENCE [LARGE SCALE GENOMIC DNA]</scope>
</reference>
<dbReference type="Pfam" id="PF00076">
    <property type="entry name" value="RRM_1"/>
    <property type="match status" value="1"/>
</dbReference>
<feature type="region of interest" description="Disordered" evidence="2">
    <location>
        <begin position="438"/>
        <end position="460"/>
    </location>
</feature>
<evidence type="ECO:0000259" key="3">
    <source>
        <dbReference type="PROSITE" id="PS50102"/>
    </source>
</evidence>
<proteinExistence type="predicted"/>
<gene>
    <name evidence="4" type="ORF">PCOR1329_LOCUS80837</name>
</gene>
<dbReference type="SUPFAM" id="SSF54928">
    <property type="entry name" value="RNA-binding domain, RBD"/>
    <property type="match status" value="1"/>
</dbReference>
<dbReference type="InterPro" id="IPR011010">
    <property type="entry name" value="DNA_brk_join_enz"/>
</dbReference>
<accession>A0ABN9Y127</accession>
<dbReference type="InterPro" id="IPR000504">
    <property type="entry name" value="RRM_dom"/>
</dbReference>
<name>A0ABN9Y127_9DINO</name>